<dbReference type="EMBL" id="AZMM01015431">
    <property type="protein sequence ID" value="ETJ30046.1"/>
    <property type="molecule type" value="Genomic_DNA"/>
</dbReference>
<feature type="non-terminal residue" evidence="1">
    <location>
        <position position="69"/>
    </location>
</feature>
<reference evidence="1" key="1">
    <citation type="submission" date="2013-12" db="EMBL/GenBank/DDBJ databases">
        <title>A Varibaculum cambriense genome reconstructed from a premature infant gut community with otherwise low bacterial novelty that shifts toward anaerobic metabolism during the third week of life.</title>
        <authorList>
            <person name="Brown C.T."/>
            <person name="Sharon I."/>
            <person name="Thomas B.C."/>
            <person name="Castelle C.J."/>
            <person name="Morowitz M.J."/>
            <person name="Banfield J.F."/>
        </authorList>
    </citation>
    <scope>NUCLEOTIDE SEQUENCE</scope>
</reference>
<dbReference type="AlphaFoldDB" id="W1XIT9"/>
<gene>
    <name evidence="1" type="ORF">Q604_UNBC15431G0001</name>
</gene>
<sequence>MTPCTPASAQLFTGTLRAGLDVRGAAVPGPVAVEQLVAAESGRTNVAAVDQNVHELGGHEAGDERLLKA</sequence>
<keyword evidence="1" id="KW-0472">Membrane</keyword>
<proteinExistence type="predicted"/>
<protein>
    <submittedName>
        <fullName evidence="1">Putative ABC superfamily ATP binding cassette transporter transmembrane region</fullName>
    </submittedName>
</protein>
<keyword evidence="1" id="KW-0812">Transmembrane</keyword>
<organism evidence="1">
    <name type="scientific">human gut metagenome</name>
    <dbReference type="NCBI Taxonomy" id="408170"/>
    <lineage>
        <taxon>unclassified sequences</taxon>
        <taxon>metagenomes</taxon>
        <taxon>organismal metagenomes</taxon>
    </lineage>
</organism>
<comment type="caution">
    <text evidence="1">The sequence shown here is derived from an EMBL/GenBank/DDBJ whole genome shotgun (WGS) entry which is preliminary data.</text>
</comment>
<name>W1XIT9_9ZZZZ</name>
<evidence type="ECO:0000313" key="1">
    <source>
        <dbReference type="EMBL" id="ETJ30046.1"/>
    </source>
</evidence>
<accession>W1XIT9</accession>